<dbReference type="EMBL" id="KZ302098">
    <property type="protein sequence ID" value="PFH47674.1"/>
    <property type="molecule type" value="Genomic_DNA"/>
</dbReference>
<dbReference type="GO" id="GO:0031080">
    <property type="term" value="C:nuclear pore outer ring"/>
    <property type="evidence" value="ECO:0007669"/>
    <property type="project" value="InterPro"/>
</dbReference>
<dbReference type="Proteomes" id="UP000242287">
    <property type="component" value="Unassembled WGS sequence"/>
</dbReference>
<keyword evidence="2" id="KW-0677">Repeat</keyword>
<dbReference type="InterPro" id="IPR001680">
    <property type="entry name" value="WD40_rpt"/>
</dbReference>
<dbReference type="InterPro" id="IPR019775">
    <property type="entry name" value="WD40_repeat_CS"/>
</dbReference>
<dbReference type="AlphaFoldDB" id="A0A2A9NEC9"/>
<dbReference type="PROSITE" id="PS00678">
    <property type="entry name" value="WD_REPEATS_1"/>
    <property type="match status" value="1"/>
</dbReference>
<protein>
    <recommendedName>
        <fullName evidence="5">Nucleoporin Nup37</fullName>
    </recommendedName>
</protein>
<organism evidence="3 4">
    <name type="scientific">Amanita thiersii Skay4041</name>
    <dbReference type="NCBI Taxonomy" id="703135"/>
    <lineage>
        <taxon>Eukaryota</taxon>
        <taxon>Fungi</taxon>
        <taxon>Dikarya</taxon>
        <taxon>Basidiomycota</taxon>
        <taxon>Agaricomycotina</taxon>
        <taxon>Agaricomycetes</taxon>
        <taxon>Agaricomycetidae</taxon>
        <taxon>Agaricales</taxon>
        <taxon>Pluteineae</taxon>
        <taxon>Amanitaceae</taxon>
        <taxon>Amanita</taxon>
    </lineage>
</organism>
<dbReference type="SUPFAM" id="SSF50978">
    <property type="entry name" value="WD40 repeat-like"/>
    <property type="match status" value="1"/>
</dbReference>
<dbReference type="SMART" id="SM00320">
    <property type="entry name" value="WD40"/>
    <property type="match status" value="1"/>
</dbReference>
<dbReference type="OrthoDB" id="340259at2759"/>
<sequence>MDLQFTHNTDIQILQACPFDEAVDLIAIGGDNGVDILVLKNTGFENVASFSLGSRVTALAWSSKTVSPTFSDDWMIELAVASSDCSLQLLTNSESQTDCLKFGGGLTGHHGKINAMTFCGGGGGGENSMRYLATVSDDKMLMVWDLYPKATSSGLGKSSATLQPTAYVIPFMYPLVSIDSQPASGKVLLVTDCRGCIFITDWKSDPGCHEQNYGRHSSIIELFDPRSLATAAQATSTASSAFWRPDTTDIIGAVHGSRFSIWDMKNLQGGRAFASGICFPDGAHQFRWCRTCPEYFATASRFPTQGAIVNVYNLNYIHAQPTTFNVASKPNTINAMDFISLPGIPRIVAATGRKLTVFFVGVNK</sequence>
<evidence type="ECO:0000256" key="1">
    <source>
        <dbReference type="ARBA" id="ARBA00022574"/>
    </source>
</evidence>
<accession>A0A2A9NEC9</accession>
<reference evidence="3 4" key="1">
    <citation type="submission" date="2014-02" db="EMBL/GenBank/DDBJ databases">
        <title>Transposable element dynamics among asymbiotic and ectomycorrhizal Amanita fungi.</title>
        <authorList>
            <consortium name="DOE Joint Genome Institute"/>
            <person name="Hess J."/>
            <person name="Skrede I."/>
            <person name="Wolfe B."/>
            <person name="LaButti K."/>
            <person name="Ohm R.A."/>
            <person name="Grigoriev I.V."/>
            <person name="Pringle A."/>
        </authorList>
    </citation>
    <scope>NUCLEOTIDE SEQUENCE [LARGE SCALE GENOMIC DNA]</scope>
    <source>
        <strain evidence="3 4">SKay4041</strain>
    </source>
</reference>
<dbReference type="STRING" id="703135.A0A2A9NEC9"/>
<dbReference type="InterPro" id="IPR036322">
    <property type="entry name" value="WD40_repeat_dom_sf"/>
</dbReference>
<dbReference type="InterPro" id="IPR015943">
    <property type="entry name" value="WD40/YVTN_repeat-like_dom_sf"/>
</dbReference>
<dbReference type="InterPro" id="IPR037626">
    <property type="entry name" value="NUP37"/>
</dbReference>
<dbReference type="PANTHER" id="PTHR22806:SF0">
    <property type="entry name" value="NUCLEOPORIN NUP37"/>
    <property type="match status" value="1"/>
</dbReference>
<name>A0A2A9NEC9_9AGAR</name>
<dbReference type="PANTHER" id="PTHR22806">
    <property type="entry name" value="NUCLEOPORIN NUP37 P37 -RELATED"/>
    <property type="match status" value="1"/>
</dbReference>
<keyword evidence="1" id="KW-0853">WD repeat</keyword>
<evidence type="ECO:0008006" key="5">
    <source>
        <dbReference type="Google" id="ProtNLM"/>
    </source>
</evidence>
<proteinExistence type="predicted"/>
<dbReference type="Gene3D" id="2.130.10.10">
    <property type="entry name" value="YVTN repeat-like/Quinoprotein amine dehydrogenase"/>
    <property type="match status" value="1"/>
</dbReference>
<evidence type="ECO:0000313" key="3">
    <source>
        <dbReference type="EMBL" id="PFH47674.1"/>
    </source>
</evidence>
<evidence type="ECO:0000256" key="2">
    <source>
        <dbReference type="ARBA" id="ARBA00022737"/>
    </source>
</evidence>
<gene>
    <name evidence="3" type="ORF">AMATHDRAFT_151584</name>
</gene>
<evidence type="ECO:0000313" key="4">
    <source>
        <dbReference type="Proteomes" id="UP000242287"/>
    </source>
</evidence>
<keyword evidence="4" id="KW-1185">Reference proteome</keyword>